<dbReference type="GO" id="GO:0016740">
    <property type="term" value="F:transferase activity"/>
    <property type="evidence" value="ECO:0007669"/>
    <property type="project" value="UniProtKB-KW"/>
</dbReference>
<evidence type="ECO:0000313" key="2">
    <source>
        <dbReference type="EMBL" id="ODM05621.1"/>
    </source>
</evidence>
<evidence type="ECO:0000313" key="3">
    <source>
        <dbReference type="Proteomes" id="UP000094067"/>
    </source>
</evidence>
<sequence length="364" mass="42467">MGITRKIRSQIKVFTNEEFKVDYTCIKDGFVWLYIDDVPKNLGKVGAGRKIAANYYLARELRDSKYPFVYTRYGLMDTFYFCTLKELHKNGSRIVVEIPTYPYDEEKNRGLLWSILFGWDKLYRNRIKYVADAIFTYSEDDSIFGVPTIKGKNGTDFDEIHLRKVKEKNNTIDLIAVAGLAKWHGYDRLIKGLGEYYKEGGKRIVRFHIVGAGKPIEEYKNIISQYGIQNYVYLYGLKYNDELDAIYDKCDIGVENLGFHRTGVYYASTLKAKEYAAKGLPFITSLNLDIFQNEYFVMKVPADESSINVYDIINFYDSIYDSSDYKKICYDIREKAKKICDIRITMLPVINYLKRDSNWKLGDK</sequence>
<dbReference type="SUPFAM" id="SSF53756">
    <property type="entry name" value="UDP-Glycosyltransferase/glycogen phosphorylase"/>
    <property type="match status" value="1"/>
</dbReference>
<dbReference type="EMBL" id="MCGH01000002">
    <property type="protein sequence ID" value="ODM05621.1"/>
    <property type="molecule type" value="Genomic_DNA"/>
</dbReference>
<name>A0A1E3AB41_9FIRM</name>
<dbReference type="Gene3D" id="3.40.50.2000">
    <property type="entry name" value="Glycogen Phosphorylase B"/>
    <property type="match status" value="1"/>
</dbReference>
<protein>
    <submittedName>
        <fullName evidence="2">Glycosyl transferases group 1</fullName>
    </submittedName>
</protein>
<keyword evidence="2" id="KW-0808">Transferase</keyword>
<dbReference type="PATRIC" id="fig|1432052.4.peg.1692"/>
<accession>A0A1E3AB41</accession>
<feature type="domain" description="Glycosyl transferase family 1" evidence="1">
    <location>
        <begin position="162"/>
        <end position="252"/>
    </location>
</feature>
<evidence type="ECO:0000259" key="1">
    <source>
        <dbReference type="Pfam" id="PF00534"/>
    </source>
</evidence>
<dbReference type="Proteomes" id="UP000094067">
    <property type="component" value="Unassembled WGS sequence"/>
</dbReference>
<organism evidence="2 3">
    <name type="scientific">Eisenbergiella tayi</name>
    <dbReference type="NCBI Taxonomy" id="1432052"/>
    <lineage>
        <taxon>Bacteria</taxon>
        <taxon>Bacillati</taxon>
        <taxon>Bacillota</taxon>
        <taxon>Clostridia</taxon>
        <taxon>Lachnospirales</taxon>
        <taxon>Lachnospiraceae</taxon>
        <taxon>Eisenbergiella</taxon>
    </lineage>
</organism>
<comment type="caution">
    <text evidence="2">The sequence shown here is derived from an EMBL/GenBank/DDBJ whole genome shotgun (WGS) entry which is preliminary data.</text>
</comment>
<reference evidence="2 3" key="1">
    <citation type="submission" date="2016-07" db="EMBL/GenBank/DDBJ databases">
        <title>Characterization of isolates of Eisenbergiella tayi derived from blood cultures, using whole genome sequencing.</title>
        <authorList>
            <person name="Burdz T."/>
            <person name="Wiebe D."/>
            <person name="Huynh C."/>
            <person name="Bernard K."/>
        </authorList>
    </citation>
    <scope>NUCLEOTIDE SEQUENCE [LARGE SCALE GENOMIC DNA]</scope>
    <source>
        <strain evidence="2 3">NML 110608</strain>
    </source>
</reference>
<gene>
    <name evidence="2" type="ORF">BEI61_01510</name>
</gene>
<dbReference type="InterPro" id="IPR001296">
    <property type="entry name" value="Glyco_trans_1"/>
</dbReference>
<dbReference type="AlphaFoldDB" id="A0A1E3AB41"/>
<proteinExistence type="predicted"/>
<dbReference type="Pfam" id="PF00534">
    <property type="entry name" value="Glycos_transf_1"/>
    <property type="match status" value="1"/>
</dbReference>